<evidence type="ECO:0000256" key="2">
    <source>
        <dbReference type="ARBA" id="ARBA00005995"/>
    </source>
</evidence>
<feature type="binding site" evidence="4">
    <location>
        <position position="400"/>
    </location>
    <ligand>
        <name>FAD</name>
        <dbReference type="ChEBI" id="CHEBI:57692"/>
    </ligand>
</feature>
<dbReference type="InterPro" id="IPR002937">
    <property type="entry name" value="Amino_oxidase"/>
</dbReference>
<proteinExistence type="inferred from homology"/>
<dbReference type="AlphaFoldDB" id="A0A931LTK8"/>
<evidence type="ECO:0000259" key="5">
    <source>
        <dbReference type="Pfam" id="PF01593"/>
    </source>
</evidence>
<dbReference type="SUPFAM" id="SSF54373">
    <property type="entry name" value="FAD-linked reductases, C-terminal domain"/>
    <property type="match status" value="1"/>
</dbReference>
<dbReference type="EMBL" id="JACOSL010000051">
    <property type="protein sequence ID" value="MBI1757097.1"/>
    <property type="molecule type" value="Genomic_DNA"/>
</dbReference>
<gene>
    <name evidence="6" type="ORF">HYR64_08340</name>
</gene>
<dbReference type="PRINTS" id="PR00757">
    <property type="entry name" value="AMINEOXDASEF"/>
</dbReference>
<dbReference type="Proteomes" id="UP000727962">
    <property type="component" value="Unassembled WGS sequence"/>
</dbReference>
<dbReference type="Gene3D" id="3.50.50.60">
    <property type="entry name" value="FAD/NAD(P)-binding domain"/>
    <property type="match status" value="1"/>
</dbReference>
<evidence type="ECO:0000256" key="3">
    <source>
        <dbReference type="ARBA" id="ARBA00023002"/>
    </source>
</evidence>
<reference evidence="6" key="1">
    <citation type="submission" date="2020-07" db="EMBL/GenBank/DDBJ databases">
        <title>Huge and variable diversity of episymbiotic CPR bacteria and DPANN archaea in groundwater ecosystems.</title>
        <authorList>
            <person name="He C.Y."/>
            <person name="Keren R."/>
            <person name="Whittaker M."/>
            <person name="Farag I.F."/>
            <person name="Doudna J."/>
            <person name="Cate J.H.D."/>
            <person name="Banfield J.F."/>
        </authorList>
    </citation>
    <scope>NUCLEOTIDE SEQUENCE</scope>
    <source>
        <strain evidence="6">NC_groundwater_17_Pr7_B-0.1um_64_12</strain>
    </source>
</reference>
<accession>A0A931LTK8</accession>
<dbReference type="Pfam" id="PF01593">
    <property type="entry name" value="Amino_oxidase"/>
    <property type="match status" value="1"/>
</dbReference>
<dbReference type="PANTHER" id="PTHR43563">
    <property type="entry name" value="AMINE OXIDASE"/>
    <property type="match status" value="1"/>
</dbReference>
<evidence type="ECO:0000313" key="7">
    <source>
        <dbReference type="Proteomes" id="UP000727962"/>
    </source>
</evidence>
<feature type="binding site" evidence="4">
    <location>
        <begin position="30"/>
        <end position="31"/>
    </location>
    <ligand>
        <name>FAD</name>
        <dbReference type="ChEBI" id="CHEBI:57692"/>
    </ligand>
</feature>
<comment type="similarity">
    <text evidence="2">Belongs to the flavin monoamine oxidase family.</text>
</comment>
<dbReference type="PANTHER" id="PTHR43563:SF1">
    <property type="entry name" value="AMINE OXIDASE [FLAVIN-CONTAINING] B"/>
    <property type="match status" value="1"/>
</dbReference>
<organism evidence="6 7">
    <name type="scientific">Fimbriimonas ginsengisoli</name>
    <dbReference type="NCBI Taxonomy" id="1005039"/>
    <lineage>
        <taxon>Bacteria</taxon>
        <taxon>Bacillati</taxon>
        <taxon>Armatimonadota</taxon>
        <taxon>Fimbriimonadia</taxon>
        <taxon>Fimbriimonadales</taxon>
        <taxon>Fimbriimonadaceae</taxon>
        <taxon>Fimbriimonas</taxon>
    </lineage>
</organism>
<feature type="binding site" evidence="4">
    <location>
        <position position="321"/>
    </location>
    <ligand>
        <name>substrate</name>
    </ligand>
</feature>
<dbReference type="InterPro" id="IPR001613">
    <property type="entry name" value="Flavin_amine_oxidase"/>
</dbReference>
<name>A0A931LTK8_FIMGI</name>
<evidence type="ECO:0000256" key="4">
    <source>
        <dbReference type="PIRSR" id="PIRSR601613-1"/>
    </source>
</evidence>
<dbReference type="InterPro" id="IPR050703">
    <property type="entry name" value="Flavin_MAO"/>
</dbReference>
<protein>
    <submittedName>
        <fullName evidence="6">FAD-dependent oxidoreductase</fullName>
    </submittedName>
</protein>
<comment type="cofactor">
    <cofactor evidence="1">
        <name>FAD</name>
        <dbReference type="ChEBI" id="CHEBI:57692"/>
    </cofactor>
</comment>
<dbReference type="SUPFAM" id="SSF51905">
    <property type="entry name" value="FAD/NAD(P)-binding domain"/>
    <property type="match status" value="1"/>
</dbReference>
<dbReference type="InterPro" id="IPR036188">
    <property type="entry name" value="FAD/NAD-bd_sf"/>
</dbReference>
<comment type="caution">
    <text evidence="6">The sequence shown here is derived from an EMBL/GenBank/DDBJ whole genome shotgun (WGS) entry which is preliminary data.</text>
</comment>
<feature type="domain" description="Amine oxidase" evidence="5">
    <location>
        <begin position="10"/>
        <end position="422"/>
    </location>
</feature>
<evidence type="ECO:0000313" key="6">
    <source>
        <dbReference type="EMBL" id="MBI1757097.1"/>
    </source>
</evidence>
<dbReference type="GO" id="GO:0016491">
    <property type="term" value="F:oxidoreductase activity"/>
    <property type="evidence" value="ECO:0007669"/>
    <property type="project" value="UniProtKB-KW"/>
</dbReference>
<evidence type="ECO:0000256" key="1">
    <source>
        <dbReference type="ARBA" id="ARBA00001974"/>
    </source>
</evidence>
<keyword evidence="3" id="KW-0560">Oxidoreductase</keyword>
<sequence length="429" mass="48033">MKVAVVGLGVAGLRTAMLLEEAGVEVSMFEARGRVGGRLYTIDEGRGVLYEAGGEWIDADHHRVLALLKHFGLEPLPRASWPGKVIHKGKEATEALLWNDALEDDLRVEAAARELCRNLEEPPWKNQHVRELDERTLEQFFREHTQSERGFWWVSAKYRSDEGDDPDRIGLLGWLTGYLHYLDRDGDVMSSYRVPGGFGSLCDRMLKGLKGESHFGKVLTRVRQDEGGVSLVFEGGEVRVDRVVLTLPPPALERIVFEPAIGVRKRCAIEACRMSRAIKICWQFKEAWWRDQGWGGAMSCDGPLQQTWDGSLGEAPVLSAYMCGKVAADWVQLGDPVRAGIYELSRLFPDAPRHFVRGWVHDWLNDPYAQGGFSHQPPGYVLEHMEHIAPPEGRVHFAGEHTALVTGFIEGAIESAERVTPEVLHEAPV</sequence>